<dbReference type="STRING" id="280093.SAMN05443373_10484"/>
<dbReference type="InterPro" id="IPR007730">
    <property type="entry name" value="SPOR-like_dom"/>
</dbReference>
<evidence type="ECO:0000259" key="1">
    <source>
        <dbReference type="Pfam" id="PF05036"/>
    </source>
</evidence>
<reference evidence="4" key="1">
    <citation type="submission" date="2016-11" db="EMBL/GenBank/DDBJ databases">
        <authorList>
            <person name="Varghese N."/>
            <person name="Submissions S."/>
        </authorList>
    </citation>
    <scope>NUCLEOTIDE SEQUENCE [LARGE SCALE GENOMIC DNA]</scope>
    <source>
        <strain evidence="4">DSM 19729</strain>
    </source>
</reference>
<dbReference type="Proteomes" id="UP000237771">
    <property type="component" value="Unassembled WGS sequence"/>
</dbReference>
<accession>A0A1M5MN88</accession>
<evidence type="ECO:0000313" key="2">
    <source>
        <dbReference type="EMBL" id="PRZ25010.1"/>
    </source>
</evidence>
<dbReference type="Pfam" id="PF05036">
    <property type="entry name" value="SPOR"/>
    <property type="match status" value="1"/>
</dbReference>
<proteinExistence type="predicted"/>
<organism evidence="3 4">
    <name type="scientific">Flavobacterium granuli</name>
    <dbReference type="NCBI Taxonomy" id="280093"/>
    <lineage>
        <taxon>Bacteria</taxon>
        <taxon>Pseudomonadati</taxon>
        <taxon>Bacteroidota</taxon>
        <taxon>Flavobacteriia</taxon>
        <taxon>Flavobacteriales</taxon>
        <taxon>Flavobacteriaceae</taxon>
        <taxon>Flavobacterium</taxon>
    </lineage>
</organism>
<dbReference type="OrthoDB" id="2473397at2"/>
<reference evidence="3" key="2">
    <citation type="submission" date="2016-11" db="EMBL/GenBank/DDBJ databases">
        <authorList>
            <person name="Jaros S."/>
            <person name="Januszkiewicz K."/>
            <person name="Wedrychowicz H."/>
        </authorList>
    </citation>
    <scope>NUCLEOTIDE SEQUENCE [LARGE SCALE GENOMIC DNA]</scope>
    <source>
        <strain evidence="3">DSM 19729</strain>
    </source>
</reference>
<evidence type="ECO:0000313" key="4">
    <source>
        <dbReference type="Proteomes" id="UP000184384"/>
    </source>
</evidence>
<evidence type="ECO:0000313" key="5">
    <source>
        <dbReference type="Proteomes" id="UP000237771"/>
    </source>
</evidence>
<dbReference type="EMBL" id="PVUB01000003">
    <property type="protein sequence ID" value="PRZ25010.1"/>
    <property type="molecule type" value="Genomic_DNA"/>
</dbReference>
<sequence length="129" mass="15357">MRILRLEKTIFYSFLLCISSSYIMAQDRNINIKQDPKFEQLLNEKRKINASNSVNEYYKIQIFSGNSETAKKKLKECKQDFQNLDGTIVFNTPNYKVWIGNFKTRIEAERHLIDIKKKYPNVFLIKPQK</sequence>
<dbReference type="GO" id="GO:0042834">
    <property type="term" value="F:peptidoglycan binding"/>
    <property type="evidence" value="ECO:0007669"/>
    <property type="project" value="InterPro"/>
</dbReference>
<gene>
    <name evidence="2" type="ORF">BC624_10385</name>
    <name evidence="3" type="ORF">SAMN05443373_10484</name>
</gene>
<protein>
    <submittedName>
        <fullName evidence="3">Sporulation related domain-containing protein</fullName>
    </submittedName>
    <submittedName>
        <fullName evidence="2">Sporulation related protein</fullName>
    </submittedName>
</protein>
<dbReference type="Gene3D" id="3.30.70.1070">
    <property type="entry name" value="Sporulation related repeat"/>
    <property type="match status" value="1"/>
</dbReference>
<dbReference type="Proteomes" id="UP000184384">
    <property type="component" value="Unassembled WGS sequence"/>
</dbReference>
<keyword evidence="5" id="KW-1185">Reference proteome</keyword>
<reference evidence="2 5" key="3">
    <citation type="submission" date="2018-03" db="EMBL/GenBank/DDBJ databases">
        <title>Genomic Encyclopedia of Archaeal and Bacterial Type Strains, Phase II (KMG-II): from individual species to whole genera.</title>
        <authorList>
            <person name="Goeker M."/>
        </authorList>
    </citation>
    <scope>NUCLEOTIDE SEQUENCE [LARGE SCALE GENOMIC DNA]</scope>
    <source>
        <strain evidence="2 5">DSM 17797</strain>
    </source>
</reference>
<dbReference type="EMBL" id="FQWO01000004">
    <property type="protein sequence ID" value="SHG78696.1"/>
    <property type="molecule type" value="Genomic_DNA"/>
</dbReference>
<dbReference type="InterPro" id="IPR036680">
    <property type="entry name" value="SPOR-like_sf"/>
</dbReference>
<evidence type="ECO:0000313" key="3">
    <source>
        <dbReference type="EMBL" id="SHG78696.1"/>
    </source>
</evidence>
<dbReference type="RefSeq" id="WP_072942270.1">
    <property type="nucleotide sequence ID" value="NZ_FQWO01000004.1"/>
</dbReference>
<name>A0A1M5MN88_9FLAO</name>
<dbReference type="AlphaFoldDB" id="A0A1M5MN88"/>
<feature type="domain" description="SPOR" evidence="1">
    <location>
        <begin position="56"/>
        <end position="126"/>
    </location>
</feature>